<dbReference type="Pfam" id="PF07714">
    <property type="entry name" value="PK_Tyr_Ser-Thr"/>
    <property type="match status" value="1"/>
</dbReference>
<accession>A0A7R9LT42</accession>
<reference evidence="7" key="1">
    <citation type="submission" date="2020-11" db="EMBL/GenBank/DDBJ databases">
        <authorList>
            <person name="Tran Van P."/>
        </authorList>
    </citation>
    <scope>NUCLEOTIDE SEQUENCE</scope>
</reference>
<organism evidence="7">
    <name type="scientific">Medioppia subpectinata</name>
    <dbReference type="NCBI Taxonomy" id="1979941"/>
    <lineage>
        <taxon>Eukaryota</taxon>
        <taxon>Metazoa</taxon>
        <taxon>Ecdysozoa</taxon>
        <taxon>Arthropoda</taxon>
        <taxon>Chelicerata</taxon>
        <taxon>Arachnida</taxon>
        <taxon>Acari</taxon>
        <taxon>Acariformes</taxon>
        <taxon>Sarcoptiformes</taxon>
        <taxon>Oribatida</taxon>
        <taxon>Brachypylina</taxon>
        <taxon>Oppioidea</taxon>
        <taxon>Oppiidae</taxon>
        <taxon>Medioppia</taxon>
    </lineage>
</organism>
<sequence length="239" mass="27566">MIASTSSAMSSNVKKRLTKDSMRRLKAKFNGQIVYTKPIDQNPMTDADTRNTLRPHTIQHLLKLYALKHENLTKFMAIYQSSADLSHNFVFIWEFCSRGSLGDVINNIDIKLDWTFKASFLGDLIRGMKYLHNSLIQTHGYLNSQNCVIDSRWLLKVTNFGINRFRELQSLEISDSHDANELLWFAPELLRNNDPFLNGSQEADVYSFAIIIQEIVVRDKPYSTYANHLSTMDIIARIK</sequence>
<dbReference type="PROSITE" id="PS50011">
    <property type="entry name" value="PROTEIN_KINASE_DOM"/>
    <property type="match status" value="1"/>
</dbReference>
<gene>
    <name evidence="7" type="ORF">OSB1V03_LOCUS21126</name>
</gene>
<comment type="catalytic activity">
    <reaction evidence="1">
        <text>GTP = 3',5'-cyclic GMP + diphosphate</text>
        <dbReference type="Rhea" id="RHEA:13665"/>
        <dbReference type="ChEBI" id="CHEBI:33019"/>
        <dbReference type="ChEBI" id="CHEBI:37565"/>
        <dbReference type="ChEBI" id="CHEBI:57746"/>
        <dbReference type="EC" id="4.6.1.2"/>
    </reaction>
</comment>
<keyword evidence="4" id="KW-0456">Lyase</keyword>
<dbReference type="GO" id="GO:0004672">
    <property type="term" value="F:protein kinase activity"/>
    <property type="evidence" value="ECO:0007669"/>
    <property type="project" value="InterPro"/>
</dbReference>
<dbReference type="SUPFAM" id="SSF56112">
    <property type="entry name" value="Protein kinase-like (PK-like)"/>
    <property type="match status" value="1"/>
</dbReference>
<protein>
    <recommendedName>
        <fullName evidence="2">guanylate cyclase</fullName>
        <ecNumber evidence="2">4.6.1.2</ecNumber>
    </recommendedName>
</protein>
<evidence type="ECO:0000256" key="4">
    <source>
        <dbReference type="ARBA" id="ARBA00023239"/>
    </source>
</evidence>
<dbReference type="GO" id="GO:0005524">
    <property type="term" value="F:ATP binding"/>
    <property type="evidence" value="ECO:0007669"/>
    <property type="project" value="InterPro"/>
</dbReference>
<dbReference type="InterPro" id="IPR011009">
    <property type="entry name" value="Kinase-like_dom_sf"/>
</dbReference>
<dbReference type="EMBL" id="OC892390">
    <property type="protein sequence ID" value="CAD7646753.1"/>
    <property type="molecule type" value="Genomic_DNA"/>
</dbReference>
<keyword evidence="5" id="KW-0141">cGMP biosynthesis</keyword>
<dbReference type="PANTHER" id="PTHR11920:SF501">
    <property type="entry name" value="GUANYLATE CYCLASE 32E"/>
    <property type="match status" value="1"/>
</dbReference>
<dbReference type="EMBL" id="CAJPIZ010037815">
    <property type="protein sequence ID" value="CAG2121180.1"/>
    <property type="molecule type" value="Genomic_DNA"/>
</dbReference>
<evidence type="ECO:0000256" key="3">
    <source>
        <dbReference type="ARBA" id="ARBA00022741"/>
    </source>
</evidence>
<dbReference type="InterPro" id="IPR001245">
    <property type="entry name" value="Ser-Thr/Tyr_kinase_cat_dom"/>
</dbReference>
<dbReference type="GO" id="GO:0005886">
    <property type="term" value="C:plasma membrane"/>
    <property type="evidence" value="ECO:0007669"/>
    <property type="project" value="TreeGrafter"/>
</dbReference>
<evidence type="ECO:0000259" key="6">
    <source>
        <dbReference type="PROSITE" id="PS50011"/>
    </source>
</evidence>
<proteinExistence type="predicted"/>
<dbReference type="OrthoDB" id="6337215at2759"/>
<dbReference type="PANTHER" id="PTHR11920">
    <property type="entry name" value="GUANYLYL CYCLASE"/>
    <property type="match status" value="1"/>
</dbReference>
<dbReference type="SMART" id="SM00220">
    <property type="entry name" value="S_TKc"/>
    <property type="match status" value="1"/>
</dbReference>
<feature type="domain" description="Protein kinase" evidence="6">
    <location>
        <begin position="1"/>
        <end position="239"/>
    </location>
</feature>
<dbReference type="Proteomes" id="UP000759131">
    <property type="component" value="Unassembled WGS sequence"/>
</dbReference>
<dbReference type="AlphaFoldDB" id="A0A7R9LT42"/>
<evidence type="ECO:0000256" key="1">
    <source>
        <dbReference type="ARBA" id="ARBA00001436"/>
    </source>
</evidence>
<evidence type="ECO:0000313" key="8">
    <source>
        <dbReference type="Proteomes" id="UP000759131"/>
    </source>
</evidence>
<dbReference type="GO" id="GO:0001653">
    <property type="term" value="F:peptide receptor activity"/>
    <property type="evidence" value="ECO:0007669"/>
    <property type="project" value="TreeGrafter"/>
</dbReference>
<name>A0A7R9LT42_9ACAR</name>
<dbReference type="Gene3D" id="1.10.510.10">
    <property type="entry name" value="Transferase(Phosphotransferase) domain 1"/>
    <property type="match status" value="1"/>
</dbReference>
<dbReference type="GO" id="GO:0007168">
    <property type="term" value="P:receptor guanylyl cyclase signaling pathway"/>
    <property type="evidence" value="ECO:0007669"/>
    <property type="project" value="TreeGrafter"/>
</dbReference>
<dbReference type="InterPro" id="IPR050401">
    <property type="entry name" value="Cyclic_nucleotide_synthase"/>
</dbReference>
<feature type="non-terminal residue" evidence="7">
    <location>
        <position position="239"/>
    </location>
</feature>
<evidence type="ECO:0000313" key="7">
    <source>
        <dbReference type="EMBL" id="CAD7646753.1"/>
    </source>
</evidence>
<dbReference type="PIRSF" id="PIRSF000654">
    <property type="entry name" value="Integrin-linked_kinase"/>
    <property type="match status" value="1"/>
</dbReference>
<dbReference type="EC" id="4.6.1.2" evidence="2"/>
<keyword evidence="3" id="KW-0547">Nucleotide-binding</keyword>
<dbReference type="InterPro" id="IPR000719">
    <property type="entry name" value="Prot_kinase_dom"/>
</dbReference>
<evidence type="ECO:0000256" key="2">
    <source>
        <dbReference type="ARBA" id="ARBA00012202"/>
    </source>
</evidence>
<evidence type="ECO:0000256" key="5">
    <source>
        <dbReference type="ARBA" id="ARBA00023293"/>
    </source>
</evidence>
<keyword evidence="8" id="KW-1185">Reference proteome</keyword>
<dbReference type="GO" id="GO:0004383">
    <property type="term" value="F:guanylate cyclase activity"/>
    <property type="evidence" value="ECO:0007669"/>
    <property type="project" value="UniProtKB-EC"/>
</dbReference>
<dbReference type="GO" id="GO:0004016">
    <property type="term" value="F:adenylate cyclase activity"/>
    <property type="evidence" value="ECO:0007669"/>
    <property type="project" value="TreeGrafter"/>
</dbReference>